<keyword evidence="3" id="KW-1185">Reference proteome</keyword>
<sequence length="112" mass="11329">MANEDTQRRVERALGNRPGLSTGQDTVATAGTAVALNGGTSEPIPDGAVLAVRANSDNSTPVYVGDDTVDSSSGFELTAGDGLNIRTTDVAAVYVDAETSGDGVSWAVEVDA</sequence>
<gene>
    <name evidence="2" type="ORF">HRTV-29_gp42</name>
</gene>
<protein>
    <submittedName>
        <fullName evidence="2">Uncharacterized protein</fullName>
    </submittedName>
</protein>
<evidence type="ECO:0000256" key="1">
    <source>
        <dbReference type="SAM" id="MobiDB-lite"/>
    </source>
</evidence>
<feature type="region of interest" description="Disordered" evidence="1">
    <location>
        <begin position="1"/>
        <end position="25"/>
    </location>
</feature>
<accession>A0AAE9BY83</accession>
<feature type="compositionally biased region" description="Basic and acidic residues" evidence="1">
    <location>
        <begin position="1"/>
        <end position="14"/>
    </location>
</feature>
<reference evidence="2" key="1">
    <citation type="submission" date="2021-05" db="EMBL/GenBank/DDBJ databases">
        <title>Diversity, taxonomy and evolution of archaeal viruses of the class Caudoviricetes.</title>
        <authorList>
            <person name="Liu Y."/>
            <person name="Demina T.A."/>
            <person name="Roux S."/>
            <person name="Aiewsakun P."/>
            <person name="Kazlauskas D."/>
            <person name="Simmonds P."/>
            <person name="Prangishvili D."/>
            <person name="Oksanen H.M."/>
            <person name="Krupovic M."/>
        </authorList>
    </citation>
    <scope>NUCLEOTIDE SEQUENCE</scope>
    <source>
        <strain evidence="2">HRTV-29/29</strain>
    </source>
</reference>
<name>A0AAE9BY83_9CAUD</name>
<evidence type="ECO:0000313" key="3">
    <source>
        <dbReference type="Proteomes" id="UP000827282"/>
    </source>
</evidence>
<evidence type="ECO:0000313" key="2">
    <source>
        <dbReference type="EMBL" id="UBF23320.1"/>
    </source>
</evidence>
<dbReference type="Proteomes" id="UP000827282">
    <property type="component" value="Segment"/>
</dbReference>
<dbReference type="EMBL" id="MZ334526">
    <property type="protein sequence ID" value="UBF23320.1"/>
    <property type="molecule type" value="Genomic_DNA"/>
</dbReference>
<organism evidence="2 3">
    <name type="scientific">Halorubrum tailed virus 29</name>
    <dbReference type="NCBI Taxonomy" id="2878010"/>
    <lineage>
        <taxon>Viruses</taxon>
        <taxon>Duplodnaviria</taxon>
        <taxon>Heunggongvirae</taxon>
        <taxon>Uroviricota</taxon>
        <taxon>Caudoviricetes</taxon>
        <taxon>Kirjokansivirales</taxon>
        <taxon>Haloferuviridae</taxon>
        <taxon>Dpdavirus</taxon>
        <taxon>Dpdavirus caudatum</taxon>
        <taxon>Dpdavirus HRTV29</taxon>
    </lineage>
</organism>
<proteinExistence type="predicted"/>